<dbReference type="OrthoDB" id="26525at2759"/>
<dbReference type="PANTHER" id="PTHR23048:SF0">
    <property type="entry name" value="CALMODULIN LIKE 3"/>
    <property type="match status" value="1"/>
</dbReference>
<keyword evidence="1" id="KW-0677">Repeat</keyword>
<organism evidence="3 4">
    <name type="scientific">Fasciolopsis buskii</name>
    <dbReference type="NCBI Taxonomy" id="27845"/>
    <lineage>
        <taxon>Eukaryota</taxon>
        <taxon>Metazoa</taxon>
        <taxon>Spiralia</taxon>
        <taxon>Lophotrochozoa</taxon>
        <taxon>Platyhelminthes</taxon>
        <taxon>Trematoda</taxon>
        <taxon>Digenea</taxon>
        <taxon>Plagiorchiida</taxon>
        <taxon>Echinostomata</taxon>
        <taxon>Echinostomatoidea</taxon>
        <taxon>Fasciolidae</taxon>
        <taxon>Fasciolopsis</taxon>
    </lineage>
</organism>
<dbReference type="InterPro" id="IPR011992">
    <property type="entry name" value="EF-hand-dom_pair"/>
</dbReference>
<dbReference type="Proteomes" id="UP000728185">
    <property type="component" value="Unassembled WGS sequence"/>
</dbReference>
<feature type="domain" description="EF-hand" evidence="2">
    <location>
        <begin position="84"/>
        <end position="119"/>
    </location>
</feature>
<dbReference type="SUPFAM" id="SSF47473">
    <property type="entry name" value="EF-hand"/>
    <property type="match status" value="1"/>
</dbReference>
<evidence type="ECO:0000313" key="4">
    <source>
        <dbReference type="Proteomes" id="UP000728185"/>
    </source>
</evidence>
<evidence type="ECO:0000256" key="1">
    <source>
        <dbReference type="ARBA" id="ARBA00022737"/>
    </source>
</evidence>
<evidence type="ECO:0000313" key="3">
    <source>
        <dbReference type="EMBL" id="KAA0199563.1"/>
    </source>
</evidence>
<dbReference type="InterPro" id="IPR002048">
    <property type="entry name" value="EF_hand_dom"/>
</dbReference>
<sequence length="152" mass="17519">MAPHDLMPHEIEQINKAINSFDLKNSGFLPTNRLGDLMRWLKMIPSEAEIETLTKILDPNGTGQIKRKLIVPAISEFWISVPQEFESKLWEAFLTFDKSDKGVLSEDLLRDILTKIGLEPLPEKEVKKIITDFQDPKTGTIEYGQLIRQWQE</sequence>
<keyword evidence="4" id="KW-1185">Reference proteome</keyword>
<dbReference type="FunFam" id="1.10.238.10:FF:000003">
    <property type="entry name" value="Calmodulin A"/>
    <property type="match status" value="1"/>
</dbReference>
<dbReference type="Gene3D" id="1.10.238.10">
    <property type="entry name" value="EF-hand"/>
    <property type="match status" value="1"/>
</dbReference>
<accession>A0A8E0S2K3</accession>
<feature type="domain" description="EF-hand" evidence="2">
    <location>
        <begin position="9"/>
        <end position="44"/>
    </location>
</feature>
<gene>
    <name evidence="3" type="ORF">FBUS_05228</name>
</gene>
<protein>
    <submittedName>
        <fullName evidence="3">Calmodulin</fullName>
    </submittedName>
</protein>
<reference evidence="3" key="1">
    <citation type="submission" date="2019-05" db="EMBL/GenBank/DDBJ databases">
        <title>Annotation for the trematode Fasciolopsis buski.</title>
        <authorList>
            <person name="Choi Y.-J."/>
        </authorList>
    </citation>
    <scope>NUCLEOTIDE SEQUENCE</scope>
    <source>
        <strain evidence="3">HT</strain>
        <tissue evidence="3">Whole worm</tissue>
    </source>
</reference>
<dbReference type="GO" id="GO:0005509">
    <property type="term" value="F:calcium ion binding"/>
    <property type="evidence" value="ECO:0007669"/>
    <property type="project" value="InterPro"/>
</dbReference>
<dbReference type="InterPro" id="IPR050230">
    <property type="entry name" value="CALM/Myosin/TropC-like"/>
</dbReference>
<dbReference type="EMBL" id="LUCM01001057">
    <property type="protein sequence ID" value="KAA0199563.1"/>
    <property type="molecule type" value="Genomic_DNA"/>
</dbReference>
<evidence type="ECO:0000259" key="2">
    <source>
        <dbReference type="PROSITE" id="PS50222"/>
    </source>
</evidence>
<dbReference type="PROSITE" id="PS50222">
    <property type="entry name" value="EF_HAND_2"/>
    <property type="match status" value="2"/>
</dbReference>
<dbReference type="GO" id="GO:0016460">
    <property type="term" value="C:myosin II complex"/>
    <property type="evidence" value="ECO:0007669"/>
    <property type="project" value="TreeGrafter"/>
</dbReference>
<dbReference type="PANTHER" id="PTHR23048">
    <property type="entry name" value="MYOSIN LIGHT CHAIN 1, 3"/>
    <property type="match status" value="1"/>
</dbReference>
<name>A0A8E0S2K3_9TREM</name>
<comment type="caution">
    <text evidence="3">The sequence shown here is derived from an EMBL/GenBank/DDBJ whole genome shotgun (WGS) entry which is preliminary data.</text>
</comment>
<proteinExistence type="predicted"/>
<dbReference type="AlphaFoldDB" id="A0A8E0S2K3"/>